<dbReference type="GO" id="GO:0030288">
    <property type="term" value="C:outer membrane-bounded periplasmic space"/>
    <property type="evidence" value="ECO:0007669"/>
    <property type="project" value="UniProtKB-ARBA"/>
</dbReference>
<dbReference type="PANTHER" id="PTHR30290:SF38">
    <property type="entry name" value="D,D-DIPEPTIDE-BINDING PERIPLASMIC PROTEIN DDPA-RELATED"/>
    <property type="match status" value="1"/>
</dbReference>
<dbReference type="PIRSF" id="PIRSF002741">
    <property type="entry name" value="MppA"/>
    <property type="match status" value="1"/>
</dbReference>
<feature type="chain" id="PRO_5030068192" evidence="4">
    <location>
        <begin position="28"/>
        <end position="530"/>
    </location>
</feature>
<dbReference type="Gene3D" id="3.10.105.10">
    <property type="entry name" value="Dipeptide-binding Protein, Domain 3"/>
    <property type="match status" value="1"/>
</dbReference>
<sequence length="530" mass="58871">MISRRQFTQTALSFAAACGLPALPAQAQSVAKVLRVVPQAEPLVFDPHQSQANVTSVHAAMVYDTLFSWDADMVPQPQMVETWTKSDDRLTYTFTLRPGLTFHDGSPVTTRDVIATLKRMFIRDTQNQIFASLLVGMEPVDARTFTLKLKAPFNYVEFLLGGSNGIAGSIMREKEALTDPFTPIKEIVGSGPFKFNTAEYRAGSKIVYDKFAAYIPRKEPASGFAGGKLVKLDRVELNIMPDAAIAFGALQNGEVDFLDGPSLDLLPTVANNSNIVIGEVWPIETYAVLRFNHLFPPFNDLKARQAVAHAVNQADYMAAAYGDQKYWRECYGYWVCGSPNGTENGSDAFRKPDLDKARQLLKESSYDGRPVVLIGGSDIPAYQAMSMVTVDILKKVGFNVDLQLTDWGTAAARRAKKDPPDKGGWNIFHTSANGAQLASPLTSPSTITTCDGKNFVGWPCDQVEEDMRIEYIRESDPVKQKALIEKMHARLWEFLPYIPLGQFKQPFLWRKNVTGVVKANTLVYWNIEKT</sequence>
<organism evidence="6 7">
    <name type="scientific">Bosea caraganae</name>
    <dbReference type="NCBI Taxonomy" id="2763117"/>
    <lineage>
        <taxon>Bacteria</taxon>
        <taxon>Pseudomonadati</taxon>
        <taxon>Pseudomonadota</taxon>
        <taxon>Alphaproteobacteria</taxon>
        <taxon>Hyphomicrobiales</taxon>
        <taxon>Boseaceae</taxon>
        <taxon>Bosea</taxon>
    </lineage>
</organism>
<dbReference type="Gene3D" id="3.40.190.10">
    <property type="entry name" value="Periplasmic binding protein-like II"/>
    <property type="match status" value="1"/>
</dbReference>
<dbReference type="Pfam" id="PF00496">
    <property type="entry name" value="SBP_bac_5"/>
    <property type="match status" value="1"/>
</dbReference>
<evidence type="ECO:0000256" key="4">
    <source>
        <dbReference type="SAM" id="SignalP"/>
    </source>
</evidence>
<evidence type="ECO:0000256" key="1">
    <source>
        <dbReference type="ARBA" id="ARBA00004418"/>
    </source>
</evidence>
<dbReference type="PROSITE" id="PS51318">
    <property type="entry name" value="TAT"/>
    <property type="match status" value="1"/>
</dbReference>
<dbReference type="SUPFAM" id="SSF53850">
    <property type="entry name" value="Periplasmic binding protein-like II"/>
    <property type="match status" value="1"/>
</dbReference>
<name>A0A370KZR2_9HYPH</name>
<evidence type="ECO:0000256" key="3">
    <source>
        <dbReference type="ARBA" id="ARBA00022729"/>
    </source>
</evidence>
<dbReference type="PANTHER" id="PTHR30290">
    <property type="entry name" value="PERIPLASMIC BINDING COMPONENT OF ABC TRANSPORTER"/>
    <property type="match status" value="1"/>
</dbReference>
<evidence type="ECO:0000313" key="7">
    <source>
        <dbReference type="Proteomes" id="UP000255207"/>
    </source>
</evidence>
<dbReference type="InterPro" id="IPR030678">
    <property type="entry name" value="Peptide/Ni-bd"/>
</dbReference>
<feature type="signal peptide" evidence="4">
    <location>
        <begin position="1"/>
        <end position="27"/>
    </location>
</feature>
<dbReference type="RefSeq" id="WP_114832227.1">
    <property type="nucleotide sequence ID" value="NZ_QQTO01000022.1"/>
</dbReference>
<dbReference type="PROSITE" id="PS51257">
    <property type="entry name" value="PROKAR_LIPOPROTEIN"/>
    <property type="match status" value="1"/>
</dbReference>
<dbReference type="CDD" id="cd08502">
    <property type="entry name" value="PBP2_NikA_DppA_OppA_like_16"/>
    <property type="match status" value="1"/>
</dbReference>
<dbReference type="GO" id="GO:0043190">
    <property type="term" value="C:ATP-binding cassette (ABC) transporter complex"/>
    <property type="evidence" value="ECO:0007669"/>
    <property type="project" value="InterPro"/>
</dbReference>
<dbReference type="InterPro" id="IPR000914">
    <property type="entry name" value="SBP_5_dom"/>
</dbReference>
<dbReference type="OrthoDB" id="9803988at2"/>
<dbReference type="InterPro" id="IPR006311">
    <property type="entry name" value="TAT_signal"/>
</dbReference>
<accession>A0A370KZR2</accession>
<evidence type="ECO:0000259" key="5">
    <source>
        <dbReference type="Pfam" id="PF00496"/>
    </source>
</evidence>
<dbReference type="GO" id="GO:1904680">
    <property type="term" value="F:peptide transmembrane transporter activity"/>
    <property type="evidence" value="ECO:0007669"/>
    <property type="project" value="TreeGrafter"/>
</dbReference>
<protein>
    <submittedName>
        <fullName evidence="6">ABC transporter substrate-binding protein</fullName>
    </submittedName>
</protein>
<dbReference type="InterPro" id="IPR039424">
    <property type="entry name" value="SBP_5"/>
</dbReference>
<comment type="similarity">
    <text evidence="2">Belongs to the bacterial solute-binding protein 5 family.</text>
</comment>
<dbReference type="EMBL" id="QQTP01000022">
    <property type="protein sequence ID" value="RDJ20092.1"/>
    <property type="molecule type" value="Genomic_DNA"/>
</dbReference>
<keyword evidence="7" id="KW-1185">Reference proteome</keyword>
<comment type="caution">
    <text evidence="6">The sequence shown here is derived from an EMBL/GenBank/DDBJ whole genome shotgun (WGS) entry which is preliminary data.</text>
</comment>
<reference evidence="7" key="1">
    <citation type="submission" date="2018-07" db="EMBL/GenBank/DDBJ databases">
        <authorList>
            <person name="Safronova V.I."/>
            <person name="Chirak E.R."/>
            <person name="Sazanova A.L."/>
        </authorList>
    </citation>
    <scope>NUCLEOTIDE SEQUENCE [LARGE SCALE GENOMIC DNA]</scope>
    <source>
        <strain evidence="7">RCAM04685</strain>
    </source>
</reference>
<dbReference type="Proteomes" id="UP000255207">
    <property type="component" value="Unassembled WGS sequence"/>
</dbReference>
<keyword evidence="3 4" id="KW-0732">Signal</keyword>
<evidence type="ECO:0000256" key="2">
    <source>
        <dbReference type="ARBA" id="ARBA00005695"/>
    </source>
</evidence>
<feature type="domain" description="Solute-binding protein family 5" evidence="5">
    <location>
        <begin position="75"/>
        <end position="453"/>
    </location>
</feature>
<evidence type="ECO:0000313" key="6">
    <source>
        <dbReference type="EMBL" id="RDJ20092.1"/>
    </source>
</evidence>
<comment type="subcellular location">
    <subcellularLocation>
        <location evidence="1">Periplasm</location>
    </subcellularLocation>
</comment>
<proteinExistence type="inferred from homology"/>
<dbReference type="AlphaFoldDB" id="A0A370KZR2"/>
<gene>
    <name evidence="6" type="ORF">DWE98_25995</name>
</gene>
<dbReference type="GO" id="GO:0015833">
    <property type="term" value="P:peptide transport"/>
    <property type="evidence" value="ECO:0007669"/>
    <property type="project" value="TreeGrafter"/>
</dbReference>